<evidence type="ECO:0000313" key="1">
    <source>
        <dbReference type="EMBL" id="NEL78666.1"/>
    </source>
</evidence>
<protein>
    <submittedName>
        <fullName evidence="1">Uncharacterized protein</fullName>
    </submittedName>
</protein>
<dbReference type="AlphaFoldDB" id="A0A6L9XE57"/>
<evidence type="ECO:0000313" key="2">
    <source>
        <dbReference type="Proteomes" id="UP000471082"/>
    </source>
</evidence>
<accession>A0A6L9XE57</accession>
<dbReference type="RefSeq" id="WP_046935229.1">
    <property type="nucleotide sequence ID" value="NZ_JAKHFX010000008.1"/>
</dbReference>
<dbReference type="EMBL" id="JAAGYU010000169">
    <property type="protein sequence ID" value="NEL78666.1"/>
    <property type="molecule type" value="Genomic_DNA"/>
</dbReference>
<dbReference type="Proteomes" id="UP000471082">
    <property type="component" value="Unassembled WGS sequence"/>
</dbReference>
<sequence>MSHILLRIVEGASIALYRHAEAGRAELLPTRRDLFNYPGGIGWGYGGSGAKNLSYAIAGKLFEMENLSDTELRRRGDEILNHVISKSTLDNDAEHDLQVDAIKQLFP</sequence>
<reference evidence="1 2" key="1">
    <citation type="submission" date="2019-11" db="EMBL/GenBank/DDBJ databases">
        <title>Genome-resolved metagenomics to study the prevalence of co-infection and intraspecific heterogeneity among plant pathogen metapopulations.</title>
        <authorList>
            <person name="Newberry E."/>
            <person name="Bhandari R."/>
            <person name="Kemble J."/>
            <person name="Sikora E."/>
            <person name="Potnis N."/>
        </authorList>
    </citation>
    <scope>NUCLEOTIDE SEQUENCE [LARGE SCALE GENOMIC DNA]</scope>
    <source>
        <strain evidence="1">Xp_Tom_Tuscaloosa_18b</strain>
    </source>
</reference>
<comment type="caution">
    <text evidence="1">The sequence shown here is derived from an EMBL/GenBank/DDBJ whole genome shotgun (WGS) entry which is preliminary data.</text>
</comment>
<name>A0A6L9XE57_XANPE</name>
<proteinExistence type="predicted"/>
<organism evidence="1 2">
    <name type="scientific">Xanthomonas perforans</name>
    <dbReference type="NCBI Taxonomy" id="442694"/>
    <lineage>
        <taxon>Bacteria</taxon>
        <taxon>Pseudomonadati</taxon>
        <taxon>Pseudomonadota</taxon>
        <taxon>Gammaproteobacteria</taxon>
        <taxon>Lysobacterales</taxon>
        <taxon>Lysobacteraceae</taxon>
        <taxon>Xanthomonas</taxon>
    </lineage>
</organism>
<gene>
    <name evidence="1" type="ORF">G3W61_20875</name>
</gene>